<reference evidence="3" key="2">
    <citation type="submission" date="2025-09" db="UniProtKB">
        <authorList>
            <consortium name="Ensembl"/>
        </authorList>
    </citation>
    <scope>IDENTIFICATION</scope>
</reference>
<dbReference type="PANTHER" id="PTHR28640">
    <property type="entry name" value="ADP-RIBOSYLATION FACTOR-LIKE PROTEIN 6-INTERACTING PROTEIN 6"/>
    <property type="match status" value="1"/>
</dbReference>
<evidence type="ECO:0000313" key="4">
    <source>
        <dbReference type="Proteomes" id="UP000594220"/>
    </source>
</evidence>
<reference evidence="3" key="1">
    <citation type="submission" date="2025-08" db="UniProtKB">
        <authorList>
            <consortium name="Ensembl"/>
        </authorList>
    </citation>
    <scope>IDENTIFICATION</scope>
</reference>
<organism evidence="3 4">
    <name type="scientific">Crocodylus porosus</name>
    <name type="common">Saltwater crocodile</name>
    <name type="synonym">Estuarine crocodile</name>
    <dbReference type="NCBI Taxonomy" id="8502"/>
    <lineage>
        <taxon>Eukaryota</taxon>
        <taxon>Metazoa</taxon>
        <taxon>Chordata</taxon>
        <taxon>Craniata</taxon>
        <taxon>Vertebrata</taxon>
        <taxon>Euteleostomi</taxon>
        <taxon>Archelosauria</taxon>
        <taxon>Archosauria</taxon>
        <taxon>Crocodylia</taxon>
        <taxon>Longirostres</taxon>
        <taxon>Crocodylidae</taxon>
        <taxon>Crocodylus</taxon>
    </lineage>
</organism>
<keyword evidence="4" id="KW-1185">Reference proteome</keyword>
<proteinExistence type="predicted"/>
<protein>
    <submittedName>
        <fullName evidence="3">ARF like GTPase 6 interacting protein 6</fullName>
    </submittedName>
</protein>
<dbReference type="AlphaFoldDB" id="A0A7M4FW96"/>
<dbReference type="Ensembl" id="ENSCPRT00005014616.1">
    <property type="protein sequence ID" value="ENSCPRP00005012410.1"/>
    <property type="gene ID" value="ENSCPRG00005008806.1"/>
</dbReference>
<feature type="compositionally biased region" description="Basic residues" evidence="1">
    <location>
        <begin position="105"/>
        <end position="120"/>
    </location>
</feature>
<keyword evidence="2" id="KW-1133">Transmembrane helix</keyword>
<evidence type="ECO:0000313" key="3">
    <source>
        <dbReference type="Ensembl" id="ENSCPRP00005012410.1"/>
    </source>
</evidence>
<keyword evidence="2" id="KW-0812">Transmembrane</keyword>
<dbReference type="GO" id="GO:0005637">
    <property type="term" value="C:nuclear inner membrane"/>
    <property type="evidence" value="ECO:0007669"/>
    <property type="project" value="Ensembl"/>
</dbReference>
<feature type="compositionally biased region" description="Basic and acidic residues" evidence="1">
    <location>
        <begin position="92"/>
        <end position="104"/>
    </location>
</feature>
<feature type="transmembrane region" description="Helical" evidence="2">
    <location>
        <begin position="152"/>
        <end position="175"/>
    </location>
</feature>
<feature type="compositionally biased region" description="Low complexity" evidence="1">
    <location>
        <begin position="66"/>
        <end position="75"/>
    </location>
</feature>
<feature type="transmembrane region" description="Helical" evidence="2">
    <location>
        <begin position="206"/>
        <end position="226"/>
    </location>
</feature>
<feature type="region of interest" description="Disordered" evidence="1">
    <location>
        <begin position="1"/>
        <end position="143"/>
    </location>
</feature>
<dbReference type="InterPro" id="IPR029383">
    <property type="entry name" value="ARL6IP6"/>
</dbReference>
<dbReference type="Pfam" id="PF15062">
    <property type="entry name" value="ARL6IP6"/>
    <property type="match status" value="1"/>
</dbReference>
<dbReference type="GeneTree" id="ENSGT00390000009987"/>
<sequence length="227" mass="25127">PFTHHEGAVSARPHRRVEQAAPTAAAEQPPPELLPRGPKGHEGLGLPAGREQRGQQADRLARRPIRAAAEPAALRRLVRGGGDGAHGVPRRQLHEGRRLRQRERQRLRRGRGRRRRRVPAGHRGPGPTRPAEPRNLQAEQEKSEEAAETRLLGFWGLLVLALTAGLSCCSFSWTVTYFDSFEPGMFPPTPLSPARFKRLTGHSFHIGYSMAILNGIMAALTVVWCLI</sequence>
<accession>A0A7M4FW96</accession>
<keyword evidence="2" id="KW-0472">Membrane</keyword>
<name>A0A7M4FW96_CROPO</name>
<evidence type="ECO:0000256" key="2">
    <source>
        <dbReference type="SAM" id="Phobius"/>
    </source>
</evidence>
<evidence type="ECO:0000256" key="1">
    <source>
        <dbReference type="SAM" id="MobiDB-lite"/>
    </source>
</evidence>
<gene>
    <name evidence="3" type="primary">ARL6IP6</name>
</gene>
<dbReference type="PANTHER" id="PTHR28640:SF1">
    <property type="entry name" value="ADP-RIBOSYLATION FACTOR-LIKE PROTEIN 6-INTERACTING PROTEIN 6"/>
    <property type="match status" value="1"/>
</dbReference>
<dbReference type="Proteomes" id="UP000594220">
    <property type="component" value="Unplaced"/>
</dbReference>